<dbReference type="GO" id="GO:0000462">
    <property type="term" value="P:maturation of SSU-rRNA from tricistronic rRNA transcript (SSU-rRNA, 5.8S rRNA, LSU-rRNA)"/>
    <property type="evidence" value="ECO:0007669"/>
    <property type="project" value="TreeGrafter"/>
</dbReference>
<dbReference type="GO" id="GO:0005730">
    <property type="term" value="C:nucleolus"/>
    <property type="evidence" value="ECO:0007669"/>
    <property type="project" value="TreeGrafter"/>
</dbReference>
<feature type="compositionally biased region" description="Acidic residues" evidence="1">
    <location>
        <begin position="61"/>
        <end position="95"/>
    </location>
</feature>
<feature type="compositionally biased region" description="Low complexity" evidence="1">
    <location>
        <begin position="135"/>
        <end position="144"/>
    </location>
</feature>
<feature type="compositionally biased region" description="Basic and acidic residues" evidence="1">
    <location>
        <begin position="51"/>
        <end position="60"/>
    </location>
</feature>
<feature type="region of interest" description="Disordered" evidence="1">
    <location>
        <begin position="255"/>
        <end position="334"/>
    </location>
</feature>
<dbReference type="AlphaFoldDB" id="A0AAE0XGK1"/>
<name>A0AAE0XGK1_9PEZI</name>
<keyword evidence="3" id="KW-1185">Reference proteome</keyword>
<comment type="caution">
    <text evidence="2">The sequence shown here is derived from an EMBL/GenBank/DDBJ whole genome shotgun (WGS) entry which is preliminary data.</text>
</comment>
<dbReference type="InterPro" id="IPR053030">
    <property type="entry name" value="Ribosomal_biogenesis_FAF1-like"/>
</dbReference>
<evidence type="ECO:0000256" key="1">
    <source>
        <dbReference type="SAM" id="MobiDB-lite"/>
    </source>
</evidence>
<feature type="compositionally biased region" description="Basic and acidic residues" evidence="1">
    <location>
        <begin position="276"/>
        <end position="288"/>
    </location>
</feature>
<sequence>MPTMLGKRKSRPTKAEEKEAAAEAAAAQARLRAHFEARFKLPAAFSAPMRTAKEDEKVVVDDEEDDDNDTDSDDLSDDGEWGGVSDDDYSDDGDENTTVVVVDHATALPDPTTSMTKRELKAYLSSKPPSHLPDDAPTTTAKAPKTPKDEDSAAFLANDLALQRLIAESHILSAAGGNASHYLSESAAAGTASNPFAAGRTRRVTTDLRVQALGAKQSVLAQAKMPMGMRKGISAAAVDKEAKRRREAKENGIILERENGGGGGKKAGGSGRGRGGRKEYGQRGERPVDLPGVGRMRGAELRISERDVRAIEASGPRGPKRGGRGGGRGGKARR</sequence>
<protein>
    <recommendedName>
        <fullName evidence="4">Protein FAF1</fullName>
    </recommendedName>
</protein>
<organism evidence="2 3">
    <name type="scientific">Podospora appendiculata</name>
    <dbReference type="NCBI Taxonomy" id="314037"/>
    <lineage>
        <taxon>Eukaryota</taxon>
        <taxon>Fungi</taxon>
        <taxon>Dikarya</taxon>
        <taxon>Ascomycota</taxon>
        <taxon>Pezizomycotina</taxon>
        <taxon>Sordariomycetes</taxon>
        <taxon>Sordariomycetidae</taxon>
        <taxon>Sordariales</taxon>
        <taxon>Podosporaceae</taxon>
        <taxon>Podospora</taxon>
    </lineage>
</organism>
<reference evidence="2" key="2">
    <citation type="submission" date="2023-06" db="EMBL/GenBank/DDBJ databases">
        <authorList>
            <consortium name="Lawrence Berkeley National Laboratory"/>
            <person name="Haridas S."/>
            <person name="Hensen N."/>
            <person name="Bonometti L."/>
            <person name="Westerberg I."/>
            <person name="Brannstrom I.O."/>
            <person name="Guillou S."/>
            <person name="Cros-Aarteil S."/>
            <person name="Calhoun S."/>
            <person name="Kuo A."/>
            <person name="Mondo S."/>
            <person name="Pangilinan J."/>
            <person name="Riley R."/>
            <person name="Labutti K."/>
            <person name="Andreopoulos B."/>
            <person name="Lipzen A."/>
            <person name="Chen C."/>
            <person name="Yanf M."/>
            <person name="Daum C."/>
            <person name="Ng V."/>
            <person name="Clum A."/>
            <person name="Steindorff A."/>
            <person name="Ohm R."/>
            <person name="Martin F."/>
            <person name="Silar P."/>
            <person name="Natvig D."/>
            <person name="Lalanne C."/>
            <person name="Gautier V."/>
            <person name="Ament-Velasquez S.L."/>
            <person name="Kruys A."/>
            <person name="Hutchinson M.I."/>
            <person name="Powell A.J."/>
            <person name="Barry K."/>
            <person name="Miller A.N."/>
            <person name="Grigoriev I.V."/>
            <person name="Debuchy R."/>
            <person name="Gladieux P."/>
            <person name="Thoren M.H."/>
            <person name="Johannesson H."/>
        </authorList>
    </citation>
    <scope>NUCLEOTIDE SEQUENCE</scope>
    <source>
        <strain evidence="2">CBS 314.62</strain>
    </source>
</reference>
<feature type="compositionally biased region" description="Gly residues" evidence="1">
    <location>
        <begin position="324"/>
        <end position="334"/>
    </location>
</feature>
<feature type="compositionally biased region" description="Basic and acidic residues" evidence="1">
    <location>
        <begin position="297"/>
        <end position="310"/>
    </location>
</feature>
<dbReference type="Proteomes" id="UP001270362">
    <property type="component" value="Unassembled WGS sequence"/>
</dbReference>
<feature type="region of interest" description="Disordered" evidence="1">
    <location>
        <begin position="43"/>
        <end position="151"/>
    </location>
</feature>
<feature type="compositionally biased region" description="Basic residues" evidence="1">
    <location>
        <begin position="1"/>
        <end position="12"/>
    </location>
</feature>
<reference evidence="2" key="1">
    <citation type="journal article" date="2023" name="Mol. Phylogenet. Evol.">
        <title>Genome-scale phylogeny and comparative genomics of the fungal order Sordariales.</title>
        <authorList>
            <person name="Hensen N."/>
            <person name="Bonometti L."/>
            <person name="Westerberg I."/>
            <person name="Brannstrom I.O."/>
            <person name="Guillou S."/>
            <person name="Cros-Aarteil S."/>
            <person name="Calhoun S."/>
            <person name="Haridas S."/>
            <person name="Kuo A."/>
            <person name="Mondo S."/>
            <person name="Pangilinan J."/>
            <person name="Riley R."/>
            <person name="LaButti K."/>
            <person name="Andreopoulos B."/>
            <person name="Lipzen A."/>
            <person name="Chen C."/>
            <person name="Yan M."/>
            <person name="Daum C."/>
            <person name="Ng V."/>
            <person name="Clum A."/>
            <person name="Steindorff A."/>
            <person name="Ohm R.A."/>
            <person name="Martin F."/>
            <person name="Silar P."/>
            <person name="Natvig D.O."/>
            <person name="Lalanne C."/>
            <person name="Gautier V."/>
            <person name="Ament-Velasquez S.L."/>
            <person name="Kruys A."/>
            <person name="Hutchinson M.I."/>
            <person name="Powell A.J."/>
            <person name="Barry K."/>
            <person name="Miller A.N."/>
            <person name="Grigoriev I.V."/>
            <person name="Debuchy R."/>
            <person name="Gladieux P."/>
            <person name="Hiltunen Thoren M."/>
            <person name="Johannesson H."/>
        </authorList>
    </citation>
    <scope>NUCLEOTIDE SEQUENCE</scope>
    <source>
        <strain evidence="2">CBS 314.62</strain>
    </source>
</reference>
<dbReference type="PANTHER" id="PTHR28096">
    <property type="entry name" value="PROTEIN FAF1"/>
    <property type="match status" value="1"/>
</dbReference>
<evidence type="ECO:0000313" key="2">
    <source>
        <dbReference type="EMBL" id="KAK3692850.1"/>
    </source>
</evidence>
<proteinExistence type="predicted"/>
<accession>A0AAE0XGK1</accession>
<dbReference type="PANTHER" id="PTHR28096:SF1">
    <property type="entry name" value="PROTEIN FAF1"/>
    <property type="match status" value="1"/>
</dbReference>
<gene>
    <name evidence="2" type="ORF">B0T22DRAFT_436088</name>
</gene>
<feature type="region of interest" description="Disordered" evidence="1">
    <location>
        <begin position="1"/>
        <end position="23"/>
    </location>
</feature>
<feature type="compositionally biased region" description="Gly residues" evidence="1">
    <location>
        <begin position="260"/>
        <end position="273"/>
    </location>
</feature>
<evidence type="ECO:0000313" key="3">
    <source>
        <dbReference type="Proteomes" id="UP001270362"/>
    </source>
</evidence>
<evidence type="ECO:0008006" key="4">
    <source>
        <dbReference type="Google" id="ProtNLM"/>
    </source>
</evidence>
<dbReference type="EMBL" id="JAULSO010000001">
    <property type="protein sequence ID" value="KAK3692850.1"/>
    <property type="molecule type" value="Genomic_DNA"/>
</dbReference>